<dbReference type="Proteomes" id="UP000076842">
    <property type="component" value="Unassembled WGS sequence"/>
</dbReference>
<reference evidence="2 3" key="1">
    <citation type="journal article" date="2016" name="Mol. Biol. Evol.">
        <title>Comparative Genomics of Early-Diverging Mushroom-Forming Fungi Provides Insights into the Origins of Lignocellulose Decay Capabilities.</title>
        <authorList>
            <person name="Nagy L.G."/>
            <person name="Riley R."/>
            <person name="Tritt A."/>
            <person name="Adam C."/>
            <person name="Daum C."/>
            <person name="Floudas D."/>
            <person name="Sun H."/>
            <person name="Yadav J.S."/>
            <person name="Pangilinan J."/>
            <person name="Larsson K.H."/>
            <person name="Matsuura K."/>
            <person name="Barry K."/>
            <person name="Labutti K."/>
            <person name="Kuo R."/>
            <person name="Ohm R.A."/>
            <person name="Bhattacharya S.S."/>
            <person name="Shirouzu T."/>
            <person name="Yoshinaga Y."/>
            <person name="Martin F.M."/>
            <person name="Grigoriev I.V."/>
            <person name="Hibbett D.S."/>
        </authorList>
    </citation>
    <scope>NUCLEOTIDE SEQUENCE [LARGE SCALE GENOMIC DNA]</scope>
    <source>
        <strain evidence="2 3">HHB12733</strain>
    </source>
</reference>
<dbReference type="OrthoDB" id="341300at2759"/>
<dbReference type="PANTHER" id="PTHR42663:SF6">
    <property type="entry name" value="HYDROLASE C777.06C-RELATED"/>
    <property type="match status" value="1"/>
</dbReference>
<name>A0A165DVW6_9BASI</name>
<dbReference type="PANTHER" id="PTHR42663">
    <property type="entry name" value="HYDROLASE C777.06C-RELATED-RELATED"/>
    <property type="match status" value="1"/>
</dbReference>
<dbReference type="FunCoup" id="A0A165DVW6">
    <property type="interactions" value="2"/>
</dbReference>
<accession>A0A165DVW6</accession>
<dbReference type="EMBL" id="KV424032">
    <property type="protein sequence ID" value="KZT53646.1"/>
    <property type="molecule type" value="Genomic_DNA"/>
</dbReference>
<dbReference type="Gene3D" id="3.60.15.10">
    <property type="entry name" value="Ribonuclease Z/Hydroxyacylglutathione hydrolase-like"/>
    <property type="match status" value="1"/>
</dbReference>
<dbReference type="Pfam" id="PF12706">
    <property type="entry name" value="Lactamase_B_2"/>
    <property type="match status" value="1"/>
</dbReference>
<dbReference type="InterPro" id="IPR036866">
    <property type="entry name" value="RibonucZ/Hydroxyglut_hydro"/>
</dbReference>
<gene>
    <name evidence="2" type="ORF">CALCODRAFT_439824</name>
</gene>
<evidence type="ECO:0000313" key="2">
    <source>
        <dbReference type="EMBL" id="KZT53646.1"/>
    </source>
</evidence>
<dbReference type="SUPFAM" id="SSF56281">
    <property type="entry name" value="Metallo-hydrolase/oxidoreductase"/>
    <property type="match status" value="1"/>
</dbReference>
<evidence type="ECO:0000313" key="3">
    <source>
        <dbReference type="Proteomes" id="UP000076842"/>
    </source>
</evidence>
<organism evidence="2 3">
    <name type="scientific">Calocera cornea HHB12733</name>
    <dbReference type="NCBI Taxonomy" id="1353952"/>
    <lineage>
        <taxon>Eukaryota</taxon>
        <taxon>Fungi</taxon>
        <taxon>Dikarya</taxon>
        <taxon>Basidiomycota</taxon>
        <taxon>Agaricomycotina</taxon>
        <taxon>Dacrymycetes</taxon>
        <taxon>Dacrymycetales</taxon>
        <taxon>Dacrymycetaceae</taxon>
        <taxon>Calocera</taxon>
    </lineage>
</organism>
<dbReference type="AlphaFoldDB" id="A0A165DVW6"/>
<feature type="domain" description="Metallo-beta-lactamase" evidence="1">
    <location>
        <begin position="72"/>
        <end position="191"/>
    </location>
</feature>
<protein>
    <recommendedName>
        <fullName evidence="1">Metallo-beta-lactamase domain-containing protein</fullName>
    </recommendedName>
</protein>
<proteinExistence type="predicted"/>
<sequence length="406" mass="44805">MSTELIFHGTGNSSCLPNIGCLVAPPGAPRCMTCYLGANSGVSPNPHEAAKNRRRNTGAILRVRDGRKEVVVVIDAGKSFVAAALEWFPKYGLNRIDGLILTHAHADAMNGLDDLRCWTLQGAIQDSIDIYLSQRTYEEVQRTFPYLVDKGMATGGGAVPEFQWHIIQEYNDFDICGVNITPILVHHGRYFGPVSGMISPPMSPPLSPPLTAVSTPNLSRSSSYQSFGLFPFSMLTQDHFTPPVPPAQDSVTPYLAFGFLLPNFLYLSDASEIPSYTLDYLACLPDWRKPEVAVIDCLRPKQHPSHFGIEQAVVAARILGCKKTYLTGFMCGMQEWISHEGWVRVCKAISEGETTLKGWKGDAGEKQRCQEMLSWIFPQAGDWIRPGFDGLRIVVKNGKVFDGAYD</sequence>
<dbReference type="CDD" id="cd16279">
    <property type="entry name" value="metallo-hydrolase-like_MBL-fold"/>
    <property type="match status" value="1"/>
</dbReference>
<keyword evidence="3" id="KW-1185">Reference proteome</keyword>
<dbReference type="InParanoid" id="A0A165DVW6"/>
<evidence type="ECO:0000259" key="1">
    <source>
        <dbReference type="Pfam" id="PF12706"/>
    </source>
</evidence>
<dbReference type="InterPro" id="IPR001279">
    <property type="entry name" value="Metallo-B-lactamas"/>
</dbReference>
<dbReference type="STRING" id="1353952.A0A165DVW6"/>